<dbReference type="InterPro" id="IPR023753">
    <property type="entry name" value="FAD/NAD-binding_dom"/>
</dbReference>
<dbReference type="Pfam" id="PF07992">
    <property type="entry name" value="Pyr_redox_2"/>
    <property type="match status" value="1"/>
</dbReference>
<dbReference type="InterPro" id="IPR036188">
    <property type="entry name" value="FAD/NAD-bd_sf"/>
</dbReference>
<dbReference type="PANTHER" id="PTHR43735:SF3">
    <property type="entry name" value="FERROPTOSIS SUPPRESSOR PROTEIN 1"/>
    <property type="match status" value="1"/>
</dbReference>
<name>A0AAP0GDA1_9ASPA</name>
<reference evidence="7 8" key="1">
    <citation type="journal article" date="2022" name="Nat. Plants">
        <title>Genomes of leafy and leafless Platanthera orchids illuminate the evolution of mycoheterotrophy.</title>
        <authorList>
            <person name="Li M.H."/>
            <person name="Liu K.W."/>
            <person name="Li Z."/>
            <person name="Lu H.C."/>
            <person name="Ye Q.L."/>
            <person name="Zhang D."/>
            <person name="Wang J.Y."/>
            <person name="Li Y.F."/>
            <person name="Zhong Z.M."/>
            <person name="Liu X."/>
            <person name="Yu X."/>
            <person name="Liu D.K."/>
            <person name="Tu X.D."/>
            <person name="Liu B."/>
            <person name="Hao Y."/>
            <person name="Liao X.Y."/>
            <person name="Jiang Y.T."/>
            <person name="Sun W.H."/>
            <person name="Chen J."/>
            <person name="Chen Y.Q."/>
            <person name="Ai Y."/>
            <person name="Zhai J.W."/>
            <person name="Wu S.S."/>
            <person name="Zhou Z."/>
            <person name="Hsiao Y.Y."/>
            <person name="Wu W.L."/>
            <person name="Chen Y.Y."/>
            <person name="Lin Y.F."/>
            <person name="Hsu J.L."/>
            <person name="Li C.Y."/>
            <person name="Wang Z.W."/>
            <person name="Zhao X."/>
            <person name="Zhong W.Y."/>
            <person name="Ma X.K."/>
            <person name="Ma L."/>
            <person name="Huang J."/>
            <person name="Chen G.Z."/>
            <person name="Huang M.Z."/>
            <person name="Huang L."/>
            <person name="Peng D.H."/>
            <person name="Luo Y.B."/>
            <person name="Zou S.Q."/>
            <person name="Chen S.P."/>
            <person name="Lan S."/>
            <person name="Tsai W.C."/>
            <person name="Van de Peer Y."/>
            <person name="Liu Z.J."/>
        </authorList>
    </citation>
    <scope>NUCLEOTIDE SEQUENCE [LARGE SCALE GENOMIC DNA]</scope>
    <source>
        <strain evidence="7">Lor287</strain>
    </source>
</reference>
<evidence type="ECO:0000259" key="6">
    <source>
        <dbReference type="Pfam" id="PF07992"/>
    </source>
</evidence>
<comment type="function">
    <text evidence="5">Putative FAD-dependent oxidoreductase.</text>
</comment>
<keyword evidence="3" id="KW-0274">FAD</keyword>
<evidence type="ECO:0000256" key="1">
    <source>
        <dbReference type="ARBA" id="ARBA00006442"/>
    </source>
</evidence>
<evidence type="ECO:0000256" key="5">
    <source>
        <dbReference type="ARBA" id="ARBA00057036"/>
    </source>
</evidence>
<protein>
    <recommendedName>
        <fullName evidence="6">FAD/NAD(P)-binding domain-containing protein</fullName>
    </recommendedName>
</protein>
<proteinExistence type="inferred from homology"/>
<dbReference type="Gene3D" id="3.50.50.100">
    <property type="match status" value="1"/>
</dbReference>
<evidence type="ECO:0000313" key="8">
    <source>
        <dbReference type="Proteomes" id="UP001418222"/>
    </source>
</evidence>
<dbReference type="GO" id="GO:0004174">
    <property type="term" value="F:electron-transferring-flavoprotein dehydrogenase activity"/>
    <property type="evidence" value="ECO:0007669"/>
    <property type="project" value="TreeGrafter"/>
</dbReference>
<dbReference type="PRINTS" id="PR00368">
    <property type="entry name" value="FADPNR"/>
</dbReference>
<sequence length="359" mass="39524">MEGVERKRTVVIVGGGIAGALLAKSIDHMAHAVLIDPKEYFEIPWANLRSRVEPSFAERSVIGHREYLKNGRLIISTAVGVTDKGVVTAEGRVVGFDYLVIATGHPYNSIRGRRDRLEKFQEDNQKIKCSDSIMIVGGGATGVELAGEIAMDFPEKKVTLVHNGPRLLQFIGQKAGGRALEWLKSKNVRVLLEQSIDAASVSESDREFLTSAGETVTADCYFLCVGKPVGSGWLRESALKEYLDRKGRLMVDENFRVGGLHNIFAIGDITDVPELKQGMVARRHALVVAKSLKLLLKGEADCKLCRYRPSLQAQAWVSLGRKDAVVQYSFLTVSGFVPGMFRSRDLFVGKMRKSLGLEC</sequence>
<comment type="similarity">
    <text evidence="1">Belongs to the FAD-dependent oxidoreductase family.</text>
</comment>
<organism evidence="7 8">
    <name type="scientific">Platanthera zijinensis</name>
    <dbReference type="NCBI Taxonomy" id="2320716"/>
    <lineage>
        <taxon>Eukaryota</taxon>
        <taxon>Viridiplantae</taxon>
        <taxon>Streptophyta</taxon>
        <taxon>Embryophyta</taxon>
        <taxon>Tracheophyta</taxon>
        <taxon>Spermatophyta</taxon>
        <taxon>Magnoliopsida</taxon>
        <taxon>Liliopsida</taxon>
        <taxon>Asparagales</taxon>
        <taxon>Orchidaceae</taxon>
        <taxon>Orchidoideae</taxon>
        <taxon>Orchideae</taxon>
        <taxon>Orchidinae</taxon>
        <taxon>Platanthera</taxon>
    </lineage>
</organism>
<dbReference type="GO" id="GO:0005737">
    <property type="term" value="C:cytoplasm"/>
    <property type="evidence" value="ECO:0007669"/>
    <property type="project" value="TreeGrafter"/>
</dbReference>
<accession>A0AAP0GDA1</accession>
<evidence type="ECO:0000256" key="3">
    <source>
        <dbReference type="ARBA" id="ARBA00022827"/>
    </source>
</evidence>
<dbReference type="Proteomes" id="UP001418222">
    <property type="component" value="Unassembled WGS sequence"/>
</dbReference>
<dbReference type="AlphaFoldDB" id="A0AAP0GDA1"/>
<dbReference type="FunFam" id="3.50.50.100:FF:000006">
    <property type="entry name" value="apoptosis-inducing factor 2"/>
    <property type="match status" value="1"/>
</dbReference>
<keyword evidence="4" id="KW-0560">Oxidoreductase</keyword>
<keyword evidence="8" id="KW-1185">Reference proteome</keyword>
<evidence type="ECO:0000256" key="4">
    <source>
        <dbReference type="ARBA" id="ARBA00023002"/>
    </source>
</evidence>
<evidence type="ECO:0000313" key="7">
    <source>
        <dbReference type="EMBL" id="KAK8952330.1"/>
    </source>
</evidence>
<gene>
    <name evidence="7" type="ORF">KSP39_PZI003610</name>
</gene>
<comment type="caution">
    <text evidence="7">The sequence shown here is derived from an EMBL/GenBank/DDBJ whole genome shotgun (WGS) entry which is preliminary data.</text>
</comment>
<feature type="domain" description="FAD/NAD(P)-binding" evidence="6">
    <location>
        <begin position="9"/>
        <end position="277"/>
    </location>
</feature>
<dbReference type="GO" id="GO:0050660">
    <property type="term" value="F:flavin adenine dinucleotide binding"/>
    <property type="evidence" value="ECO:0007669"/>
    <property type="project" value="TreeGrafter"/>
</dbReference>
<dbReference type="SUPFAM" id="SSF51905">
    <property type="entry name" value="FAD/NAD(P)-binding domain"/>
    <property type="match status" value="1"/>
</dbReference>
<dbReference type="EMBL" id="JBBWWQ010000003">
    <property type="protein sequence ID" value="KAK8952330.1"/>
    <property type="molecule type" value="Genomic_DNA"/>
</dbReference>
<evidence type="ECO:0000256" key="2">
    <source>
        <dbReference type="ARBA" id="ARBA00022630"/>
    </source>
</evidence>
<keyword evidence="2" id="KW-0285">Flavoprotein</keyword>
<dbReference type="PANTHER" id="PTHR43735">
    <property type="entry name" value="APOPTOSIS-INDUCING FACTOR 1"/>
    <property type="match status" value="1"/>
</dbReference>